<keyword evidence="1" id="KW-0812">Transmembrane</keyword>
<feature type="transmembrane region" description="Helical" evidence="1">
    <location>
        <begin position="90"/>
        <end position="116"/>
    </location>
</feature>
<comment type="caution">
    <text evidence="2">The sequence shown here is derived from an EMBL/GenBank/DDBJ whole genome shotgun (WGS) entry which is preliminary data.</text>
</comment>
<protein>
    <submittedName>
        <fullName evidence="2">Uncharacterized protein</fullName>
    </submittedName>
</protein>
<evidence type="ECO:0000313" key="2">
    <source>
        <dbReference type="EMBL" id="KAJ7681783.1"/>
    </source>
</evidence>
<keyword evidence="3" id="KW-1185">Reference proteome</keyword>
<dbReference type="AlphaFoldDB" id="A0AAD7GEN6"/>
<accession>A0AAD7GEN6</accession>
<organism evidence="2 3">
    <name type="scientific">Mycena rosella</name>
    <name type="common">Pink bonnet</name>
    <name type="synonym">Agaricus rosellus</name>
    <dbReference type="NCBI Taxonomy" id="1033263"/>
    <lineage>
        <taxon>Eukaryota</taxon>
        <taxon>Fungi</taxon>
        <taxon>Dikarya</taxon>
        <taxon>Basidiomycota</taxon>
        <taxon>Agaricomycotina</taxon>
        <taxon>Agaricomycetes</taxon>
        <taxon>Agaricomycetidae</taxon>
        <taxon>Agaricales</taxon>
        <taxon>Marasmiineae</taxon>
        <taxon>Mycenaceae</taxon>
        <taxon>Mycena</taxon>
    </lineage>
</organism>
<evidence type="ECO:0000313" key="3">
    <source>
        <dbReference type="Proteomes" id="UP001221757"/>
    </source>
</evidence>
<keyword evidence="1" id="KW-1133">Transmembrane helix</keyword>
<name>A0AAD7GEN6_MYCRO</name>
<keyword evidence="1" id="KW-0472">Membrane</keyword>
<dbReference type="Proteomes" id="UP001221757">
    <property type="component" value="Unassembled WGS sequence"/>
</dbReference>
<evidence type="ECO:0000256" key="1">
    <source>
        <dbReference type="SAM" id="Phobius"/>
    </source>
</evidence>
<dbReference type="EMBL" id="JARKIE010000114">
    <property type="protein sequence ID" value="KAJ7681783.1"/>
    <property type="molecule type" value="Genomic_DNA"/>
</dbReference>
<reference evidence="2" key="1">
    <citation type="submission" date="2023-03" db="EMBL/GenBank/DDBJ databases">
        <title>Massive genome expansion in bonnet fungi (Mycena s.s.) driven by repeated elements and novel gene families across ecological guilds.</title>
        <authorList>
            <consortium name="Lawrence Berkeley National Laboratory"/>
            <person name="Harder C.B."/>
            <person name="Miyauchi S."/>
            <person name="Viragh M."/>
            <person name="Kuo A."/>
            <person name="Thoen E."/>
            <person name="Andreopoulos B."/>
            <person name="Lu D."/>
            <person name="Skrede I."/>
            <person name="Drula E."/>
            <person name="Henrissat B."/>
            <person name="Morin E."/>
            <person name="Kohler A."/>
            <person name="Barry K."/>
            <person name="LaButti K."/>
            <person name="Morin E."/>
            <person name="Salamov A."/>
            <person name="Lipzen A."/>
            <person name="Mereny Z."/>
            <person name="Hegedus B."/>
            <person name="Baldrian P."/>
            <person name="Stursova M."/>
            <person name="Weitz H."/>
            <person name="Taylor A."/>
            <person name="Grigoriev I.V."/>
            <person name="Nagy L.G."/>
            <person name="Martin F."/>
            <person name="Kauserud H."/>
        </authorList>
    </citation>
    <scope>NUCLEOTIDE SEQUENCE</scope>
    <source>
        <strain evidence="2">CBHHK067</strain>
    </source>
</reference>
<gene>
    <name evidence="2" type="ORF">B0H17DRAFT_1075690</name>
</gene>
<proteinExistence type="predicted"/>
<sequence length="312" mass="34251">MCYACQITSRGSEPMAMIHQLPRLSTASDAMSASTKSRPKVATDSDKALPDAPIMLTPLRKHAPSPFFPGRQLAFTTQPPAPPTHGRLRWVLLLPALLVGLLVFVLATILLLYFFVLRRVPGAAVAPVILVAEPTHGLLGLTISTLATHTASIGAPVLVSVAGYCVAGTWLKEQAFPRQTRVALPTPLQYIRAHGTAPRHRPPHLSIPSKPVPALPPYARPARLPRRPRAHGPRPWAVLYPHPRRRVAARGVLRRRRSRTLPARARPRVPRPPLRVRPHRGRDISLAARAPRTRPELAHRRLVDPLALIGAL</sequence>
<feature type="transmembrane region" description="Helical" evidence="1">
    <location>
        <begin position="153"/>
        <end position="171"/>
    </location>
</feature>